<protein>
    <submittedName>
        <fullName evidence="3">Glycosyl transferase family 2</fullName>
    </submittedName>
</protein>
<keyword evidence="1" id="KW-0472">Membrane</keyword>
<dbReference type="RefSeq" id="WP_085932667.1">
    <property type="nucleotide sequence ID" value="NZ_FUWJ01000001.1"/>
</dbReference>
<dbReference type="PANTHER" id="PTHR43685">
    <property type="entry name" value="GLYCOSYLTRANSFERASE"/>
    <property type="match status" value="1"/>
</dbReference>
<dbReference type="Gene3D" id="3.90.550.10">
    <property type="entry name" value="Spore Coat Polysaccharide Biosynthesis Protein SpsA, Chain A"/>
    <property type="match status" value="1"/>
</dbReference>
<dbReference type="AlphaFoldDB" id="A0A1T4KIE3"/>
<evidence type="ECO:0000313" key="4">
    <source>
        <dbReference type="Proteomes" id="UP000190092"/>
    </source>
</evidence>
<keyword evidence="4" id="KW-1185">Reference proteome</keyword>
<accession>A0A1T4KIE3</accession>
<dbReference type="GO" id="GO:0016740">
    <property type="term" value="F:transferase activity"/>
    <property type="evidence" value="ECO:0007669"/>
    <property type="project" value="UniProtKB-KW"/>
</dbReference>
<keyword evidence="1" id="KW-0812">Transmembrane</keyword>
<dbReference type="InterPro" id="IPR001173">
    <property type="entry name" value="Glyco_trans_2-like"/>
</dbReference>
<dbReference type="EMBL" id="FUWJ01000001">
    <property type="protein sequence ID" value="SJZ42156.1"/>
    <property type="molecule type" value="Genomic_DNA"/>
</dbReference>
<evidence type="ECO:0000256" key="1">
    <source>
        <dbReference type="SAM" id="Phobius"/>
    </source>
</evidence>
<dbReference type="InterPro" id="IPR050834">
    <property type="entry name" value="Glycosyltransf_2"/>
</dbReference>
<dbReference type="OrthoDB" id="6383742at2"/>
<evidence type="ECO:0000259" key="2">
    <source>
        <dbReference type="Pfam" id="PF00535"/>
    </source>
</evidence>
<sequence>MGTAKLPRVGVVIANHNNESYVADAIASAARQTVRNIEVIVVDDASTDGSDKIIRDTLARMSDPRFRYVRLEKNCGQTGAIRRGVAELRAPFVCFLDSDDVWYENFVERHLAAHLNADFPVAFTYCDSHFINGDGELLAGTAWWFELPPNHELHRPIEPDAAPAIDAASGQARFPANPMMTLHGHWTPTWSSNSTAAMMFRRDIIELVLPDNDEQLRLYLDFYLSTFCILIVGCIAVHEALYAYRMHGKNKHSDGLMLGGASQTSRKNWAPISESVFNLILNVMLERRDALTGAIGTMRYEQAVKTLHFAMSQSRRPPWLARLLALLNKR</sequence>
<dbReference type="PANTHER" id="PTHR43685:SF2">
    <property type="entry name" value="GLYCOSYLTRANSFERASE 2-LIKE DOMAIN-CONTAINING PROTEIN"/>
    <property type="match status" value="1"/>
</dbReference>
<keyword evidence="3" id="KW-0808">Transferase</keyword>
<name>A0A1T4KIE3_9HYPH</name>
<dbReference type="Proteomes" id="UP000190092">
    <property type="component" value="Unassembled WGS sequence"/>
</dbReference>
<dbReference type="Pfam" id="PF00535">
    <property type="entry name" value="Glycos_transf_2"/>
    <property type="match status" value="1"/>
</dbReference>
<gene>
    <name evidence="3" type="ORF">SAMN02745126_00990</name>
</gene>
<dbReference type="STRING" id="225324.SAMN02745126_00990"/>
<feature type="transmembrane region" description="Helical" evidence="1">
    <location>
        <begin position="222"/>
        <end position="244"/>
    </location>
</feature>
<reference evidence="4" key="1">
    <citation type="submission" date="2017-02" db="EMBL/GenBank/DDBJ databases">
        <authorList>
            <person name="Varghese N."/>
            <person name="Submissions S."/>
        </authorList>
    </citation>
    <scope>NUCLEOTIDE SEQUENCE [LARGE SCALE GENOMIC DNA]</scope>
    <source>
        <strain evidence="4">ATCC 27094</strain>
    </source>
</reference>
<feature type="domain" description="Glycosyltransferase 2-like" evidence="2">
    <location>
        <begin position="11"/>
        <end position="142"/>
    </location>
</feature>
<proteinExistence type="predicted"/>
<keyword evidence="1" id="KW-1133">Transmembrane helix</keyword>
<organism evidence="3 4">
    <name type="scientific">Enhydrobacter aerosaccus</name>
    <dbReference type="NCBI Taxonomy" id="225324"/>
    <lineage>
        <taxon>Bacteria</taxon>
        <taxon>Pseudomonadati</taxon>
        <taxon>Pseudomonadota</taxon>
        <taxon>Alphaproteobacteria</taxon>
        <taxon>Hyphomicrobiales</taxon>
        <taxon>Enhydrobacter</taxon>
    </lineage>
</organism>
<dbReference type="SUPFAM" id="SSF53448">
    <property type="entry name" value="Nucleotide-diphospho-sugar transferases"/>
    <property type="match status" value="1"/>
</dbReference>
<evidence type="ECO:0000313" key="3">
    <source>
        <dbReference type="EMBL" id="SJZ42156.1"/>
    </source>
</evidence>
<dbReference type="InterPro" id="IPR029044">
    <property type="entry name" value="Nucleotide-diphossugar_trans"/>
</dbReference>